<reference evidence="1 2" key="1">
    <citation type="submission" date="2021-10" db="EMBL/GenBank/DDBJ databases">
        <title>Anaerobic single-cell dispensing facilitates the cultivation of human gut bacteria.</title>
        <authorList>
            <person name="Afrizal A."/>
        </authorList>
    </citation>
    <scope>NUCLEOTIDE SEQUENCE [LARGE SCALE GENOMIC DNA]</scope>
    <source>
        <strain evidence="1 2">CLA-AA-H200</strain>
    </source>
</reference>
<gene>
    <name evidence="1" type="ORF">LKD70_09575</name>
</gene>
<proteinExistence type="predicted"/>
<protein>
    <recommendedName>
        <fullName evidence="3">Transposase</fullName>
    </recommendedName>
</protein>
<evidence type="ECO:0008006" key="3">
    <source>
        <dbReference type="Google" id="ProtNLM"/>
    </source>
</evidence>
<keyword evidence="2" id="KW-1185">Reference proteome</keyword>
<comment type="caution">
    <text evidence="1">The sequence shown here is derived from an EMBL/GenBank/DDBJ whole genome shotgun (WGS) entry which is preliminary data.</text>
</comment>
<accession>A0ABS8FX98</accession>
<name>A0ABS8FX98_9FIRM</name>
<evidence type="ECO:0000313" key="2">
    <source>
        <dbReference type="Proteomes" id="UP001198151"/>
    </source>
</evidence>
<evidence type="ECO:0000313" key="1">
    <source>
        <dbReference type="EMBL" id="MCC2254666.1"/>
    </source>
</evidence>
<dbReference type="Proteomes" id="UP001198151">
    <property type="component" value="Unassembled WGS sequence"/>
</dbReference>
<dbReference type="EMBL" id="JAJEQX010000015">
    <property type="protein sequence ID" value="MCC2254666.1"/>
    <property type="molecule type" value="Genomic_DNA"/>
</dbReference>
<organism evidence="1 2">
    <name type="scientific">Ruminococcus turbiniformis</name>
    <dbReference type="NCBI Taxonomy" id="2881258"/>
    <lineage>
        <taxon>Bacteria</taxon>
        <taxon>Bacillati</taxon>
        <taxon>Bacillota</taxon>
        <taxon>Clostridia</taxon>
        <taxon>Eubacteriales</taxon>
        <taxon>Oscillospiraceae</taxon>
        <taxon>Ruminococcus</taxon>
    </lineage>
</organism>
<sequence>MCEALEELYEDGIERGIEQEKKRTALSLKKMGMSEEQIAQAVDRDISIVKGWLNSI</sequence>
<dbReference type="RefSeq" id="WP_227707810.1">
    <property type="nucleotide sequence ID" value="NZ_JAJEQX010000015.1"/>
</dbReference>